<dbReference type="OrthoDB" id="421671at2759"/>
<protein>
    <submittedName>
        <fullName evidence="1">Uncharacterized protein</fullName>
    </submittedName>
</protein>
<gene>
    <name evidence="1" type="ORF">NliqN6_6533</name>
</gene>
<dbReference type="InterPro" id="IPR025638">
    <property type="entry name" value="DUF4336"/>
</dbReference>
<dbReference type="InterPro" id="IPR036866">
    <property type="entry name" value="RibonucZ/Hydroxyglut_hydro"/>
</dbReference>
<dbReference type="PANTHER" id="PTHR33835:SF1">
    <property type="entry name" value="METALLO-BETA-LACTAMASE DOMAIN-CONTAINING PROTEIN"/>
    <property type="match status" value="1"/>
</dbReference>
<reference evidence="1" key="1">
    <citation type="submission" date="2020-07" db="EMBL/GenBank/DDBJ databases">
        <title>Draft Genome Sequence of a Deep-Sea Yeast, Naganishia (Cryptococcus) liquefaciens strain N6.</title>
        <authorList>
            <person name="Han Y.W."/>
            <person name="Kajitani R."/>
            <person name="Morimoto H."/>
            <person name="Parhat M."/>
            <person name="Tsubouchi H."/>
            <person name="Bakenova O."/>
            <person name="Ogata M."/>
            <person name="Argunhan B."/>
            <person name="Aoki R."/>
            <person name="Kajiwara S."/>
            <person name="Itoh T."/>
            <person name="Iwasaki H."/>
        </authorList>
    </citation>
    <scope>NUCLEOTIDE SEQUENCE</scope>
    <source>
        <strain evidence="1">N6</strain>
    </source>
</reference>
<accession>A0A8H3YK28</accession>
<comment type="caution">
    <text evidence="1">The sequence shown here is derived from an EMBL/GenBank/DDBJ whole genome shotgun (WGS) entry which is preliminary data.</text>
</comment>
<organism evidence="1 2">
    <name type="scientific">Naganishia liquefaciens</name>
    <dbReference type="NCBI Taxonomy" id="104408"/>
    <lineage>
        <taxon>Eukaryota</taxon>
        <taxon>Fungi</taxon>
        <taxon>Dikarya</taxon>
        <taxon>Basidiomycota</taxon>
        <taxon>Agaricomycotina</taxon>
        <taxon>Tremellomycetes</taxon>
        <taxon>Filobasidiales</taxon>
        <taxon>Filobasidiaceae</taxon>
        <taxon>Naganishia</taxon>
    </lineage>
</organism>
<dbReference type="Gene3D" id="3.60.15.10">
    <property type="entry name" value="Ribonuclease Z/Hydroxyacylglutathione hydrolase-like"/>
    <property type="match status" value="1"/>
</dbReference>
<name>A0A8H3YK28_9TREE</name>
<dbReference type="EMBL" id="BLZA01000057">
    <property type="protein sequence ID" value="GHJ90131.1"/>
    <property type="molecule type" value="Genomic_DNA"/>
</dbReference>
<keyword evidence="2" id="KW-1185">Reference proteome</keyword>
<evidence type="ECO:0000313" key="2">
    <source>
        <dbReference type="Proteomes" id="UP000620104"/>
    </source>
</evidence>
<dbReference type="PANTHER" id="PTHR33835">
    <property type="entry name" value="YALI0C07656P"/>
    <property type="match status" value="1"/>
</dbReference>
<dbReference type="SUPFAM" id="SSF56281">
    <property type="entry name" value="Metallo-hydrolase/oxidoreductase"/>
    <property type="match status" value="1"/>
</dbReference>
<evidence type="ECO:0000313" key="1">
    <source>
        <dbReference type="EMBL" id="GHJ90131.1"/>
    </source>
</evidence>
<proteinExistence type="predicted"/>
<sequence>MSETVIRKLNSAITIFSIPFSRMGLPIGNRSTGIKLKNNDVFVLVSSPPDEPTKEALNEMGRVAYLLVPDYEHSMNIVAFSQAYPFAKCIGPEGIDSKQPSVSWAGLFGAGGESKTYGFEDEIRLHYFPGHMNKEIAVLHMPSKTLLCADLLFNLPPTEGYKQTSQSGEAVWPVNKLQESLQPGTTAHSVVGTLTGKNREAMSRDSKIVAAWDFDRIVPCHGDVIESGGKEKWLQTFQQYLQ</sequence>
<dbReference type="AlphaFoldDB" id="A0A8H3YK28"/>
<dbReference type="Proteomes" id="UP000620104">
    <property type="component" value="Unassembled WGS sequence"/>
</dbReference>